<name>A0A3P9B340_9CICH</name>
<dbReference type="GO" id="GO:0000981">
    <property type="term" value="F:DNA-binding transcription factor activity, RNA polymerase II-specific"/>
    <property type="evidence" value="ECO:0007669"/>
    <property type="project" value="TreeGrafter"/>
</dbReference>
<dbReference type="Ensembl" id="ENSMZET00005004482.1">
    <property type="protein sequence ID" value="ENSMZEP00005004299.1"/>
    <property type="gene ID" value="ENSMZEG00005003315.1"/>
</dbReference>
<evidence type="ECO:0000256" key="1">
    <source>
        <dbReference type="SAM" id="MobiDB-lite"/>
    </source>
</evidence>
<dbReference type="InterPro" id="IPR004827">
    <property type="entry name" value="bZIP"/>
</dbReference>
<proteinExistence type="predicted"/>
<reference evidence="3" key="2">
    <citation type="submission" date="2025-08" db="UniProtKB">
        <authorList>
            <consortium name="Ensembl"/>
        </authorList>
    </citation>
    <scope>IDENTIFICATION</scope>
</reference>
<organism evidence="3 4">
    <name type="scientific">Maylandia zebra</name>
    <name type="common">zebra mbuna</name>
    <dbReference type="NCBI Taxonomy" id="106582"/>
    <lineage>
        <taxon>Eukaryota</taxon>
        <taxon>Metazoa</taxon>
        <taxon>Chordata</taxon>
        <taxon>Craniata</taxon>
        <taxon>Vertebrata</taxon>
        <taxon>Euteleostomi</taxon>
        <taxon>Actinopterygii</taxon>
        <taxon>Neopterygii</taxon>
        <taxon>Teleostei</taxon>
        <taxon>Neoteleostei</taxon>
        <taxon>Acanthomorphata</taxon>
        <taxon>Ovalentaria</taxon>
        <taxon>Cichlomorphae</taxon>
        <taxon>Cichliformes</taxon>
        <taxon>Cichlidae</taxon>
        <taxon>African cichlids</taxon>
        <taxon>Pseudocrenilabrinae</taxon>
        <taxon>Haplochromini</taxon>
        <taxon>Maylandia</taxon>
        <taxon>Maylandia zebra complex</taxon>
    </lineage>
</organism>
<dbReference type="InterPro" id="IPR046347">
    <property type="entry name" value="bZIP_sf"/>
</dbReference>
<accession>A0A3P9B340</accession>
<protein>
    <submittedName>
        <fullName evidence="3">Basic leucine zipper ATF-like transcription factor 2</fullName>
    </submittedName>
</protein>
<dbReference type="Proteomes" id="UP000265160">
    <property type="component" value="LG3"/>
</dbReference>
<dbReference type="AlphaFoldDB" id="A0A3P9B340"/>
<evidence type="ECO:0000313" key="4">
    <source>
        <dbReference type="Proteomes" id="UP000265160"/>
    </source>
</evidence>
<dbReference type="PROSITE" id="PS00036">
    <property type="entry name" value="BZIP_BASIC"/>
    <property type="match status" value="1"/>
</dbReference>
<dbReference type="GO" id="GO:0005634">
    <property type="term" value="C:nucleus"/>
    <property type="evidence" value="ECO:0007669"/>
    <property type="project" value="TreeGrafter"/>
</dbReference>
<dbReference type="PRINTS" id="PR00042">
    <property type="entry name" value="LEUZIPPRFOS"/>
</dbReference>
<dbReference type="STRING" id="106582.ENSMZEP00005004299"/>
<dbReference type="InterPro" id="IPR000837">
    <property type="entry name" value="AP-1"/>
</dbReference>
<evidence type="ECO:0000259" key="2">
    <source>
        <dbReference type="PROSITE" id="PS50217"/>
    </source>
</evidence>
<dbReference type="Gene3D" id="1.20.5.170">
    <property type="match status" value="1"/>
</dbReference>
<keyword evidence="4" id="KW-1185">Reference proteome</keyword>
<dbReference type="PANTHER" id="PTHR23351">
    <property type="entry name" value="FOS TRANSCRIPTION FACTOR-RELATED"/>
    <property type="match status" value="1"/>
</dbReference>
<dbReference type="GO" id="GO:0000978">
    <property type="term" value="F:RNA polymerase II cis-regulatory region sequence-specific DNA binding"/>
    <property type="evidence" value="ECO:0007669"/>
    <property type="project" value="TreeGrafter"/>
</dbReference>
<dbReference type="GeneTree" id="ENSGT01030000234924"/>
<feature type="domain" description="BZIP" evidence="2">
    <location>
        <begin position="25"/>
        <end position="83"/>
    </location>
</feature>
<reference evidence="3 4" key="1">
    <citation type="journal article" date="2014" name="Nature">
        <title>The genomic substrate for adaptive radiation in African cichlid fish.</title>
        <authorList>
            <person name="Brawand D."/>
            <person name="Wagner C.E."/>
            <person name="Li Y.I."/>
            <person name="Malinsky M."/>
            <person name="Keller I."/>
            <person name="Fan S."/>
            <person name="Simakov O."/>
            <person name="Ng A.Y."/>
            <person name="Lim Z.W."/>
            <person name="Bezault E."/>
            <person name="Turner-Maier J."/>
            <person name="Johnson J."/>
            <person name="Alcazar R."/>
            <person name="Noh H.J."/>
            <person name="Russell P."/>
            <person name="Aken B."/>
            <person name="Alfoldi J."/>
            <person name="Amemiya C."/>
            <person name="Azzouzi N."/>
            <person name="Baroiller J.F."/>
            <person name="Barloy-Hubler F."/>
            <person name="Berlin A."/>
            <person name="Bloomquist R."/>
            <person name="Carleton K.L."/>
            <person name="Conte M.A."/>
            <person name="D'Cotta H."/>
            <person name="Eshel O."/>
            <person name="Gaffney L."/>
            <person name="Galibert F."/>
            <person name="Gante H.F."/>
            <person name="Gnerre S."/>
            <person name="Greuter L."/>
            <person name="Guyon R."/>
            <person name="Haddad N.S."/>
            <person name="Haerty W."/>
            <person name="Harris R.M."/>
            <person name="Hofmann H.A."/>
            <person name="Hourlier T."/>
            <person name="Hulata G."/>
            <person name="Jaffe D.B."/>
            <person name="Lara M."/>
            <person name="Lee A.P."/>
            <person name="MacCallum I."/>
            <person name="Mwaiko S."/>
            <person name="Nikaido M."/>
            <person name="Nishihara H."/>
            <person name="Ozouf-Costaz C."/>
            <person name="Penman D.J."/>
            <person name="Przybylski D."/>
            <person name="Rakotomanga M."/>
            <person name="Renn S.C.P."/>
            <person name="Ribeiro F.J."/>
            <person name="Ron M."/>
            <person name="Salzburger W."/>
            <person name="Sanchez-Pulido L."/>
            <person name="Santos M.E."/>
            <person name="Searle S."/>
            <person name="Sharpe T."/>
            <person name="Swofford R."/>
            <person name="Tan F.J."/>
            <person name="Williams L."/>
            <person name="Young S."/>
            <person name="Yin S."/>
            <person name="Okada N."/>
            <person name="Kocher T.D."/>
            <person name="Miska E.A."/>
            <person name="Lander E.S."/>
            <person name="Venkatesh B."/>
            <person name="Fernald R.D."/>
            <person name="Meyer A."/>
            <person name="Ponting C.P."/>
            <person name="Streelman J.T."/>
            <person name="Lindblad-Toh K."/>
            <person name="Seehausen O."/>
            <person name="Di Palma F."/>
        </authorList>
    </citation>
    <scope>NUCLEOTIDE SEQUENCE</scope>
</reference>
<feature type="region of interest" description="Disordered" evidence="1">
    <location>
        <begin position="1"/>
        <end position="54"/>
    </location>
</feature>
<dbReference type="SUPFAM" id="SSF57959">
    <property type="entry name" value="Leucine zipper domain"/>
    <property type="match status" value="1"/>
</dbReference>
<evidence type="ECO:0000313" key="3">
    <source>
        <dbReference type="Ensembl" id="ENSMZEP00005004299.1"/>
    </source>
</evidence>
<dbReference type="PROSITE" id="PS50217">
    <property type="entry name" value="BZIP"/>
    <property type="match status" value="1"/>
</dbReference>
<dbReference type="PANTHER" id="PTHR23351:SF51">
    <property type="entry name" value="BASIC LEUCINE ZIPPER TRANSCRIPTIONAL FACTOR ATF-LIKE"/>
    <property type="match status" value="1"/>
</dbReference>
<feature type="compositionally biased region" description="Basic and acidic residues" evidence="1">
    <location>
        <begin position="29"/>
        <end position="54"/>
    </location>
</feature>
<dbReference type="CDD" id="cd14701">
    <property type="entry name" value="bZIP_BATF"/>
    <property type="match status" value="1"/>
</dbReference>
<sequence>PGPSPPAPAVLQDRGGQQMGPRGPKRREKNRDAARKSRRKQTERADELHEELQSLEHSNSALHKEIAALKKELHLLTTSLERHEPYCRLPSSLAGSSSLFILCLFIEPKRIIIDDVEIKIISGCQGVGDGGCTQVCCAWSNGFHPLFFRWIGSNNYPVILIHL</sequence>
<dbReference type="Pfam" id="PF07716">
    <property type="entry name" value="bZIP_2"/>
    <property type="match status" value="1"/>
</dbReference>
<reference evidence="3" key="3">
    <citation type="submission" date="2025-09" db="UniProtKB">
        <authorList>
            <consortium name="Ensembl"/>
        </authorList>
    </citation>
    <scope>IDENTIFICATION</scope>
</reference>
<dbReference type="SMART" id="SM00338">
    <property type="entry name" value="BRLZ"/>
    <property type="match status" value="1"/>
</dbReference>